<gene>
    <name evidence="3" type="ORF">EDD29_5052</name>
</gene>
<dbReference type="SUPFAM" id="SSF55874">
    <property type="entry name" value="ATPase domain of HSP90 chaperone/DNA topoisomerase II/histidine kinase"/>
    <property type="match status" value="1"/>
</dbReference>
<dbReference type="InterPro" id="IPR050267">
    <property type="entry name" value="Anti-sigma-factor_SerPK"/>
</dbReference>
<dbReference type="InterPro" id="IPR003594">
    <property type="entry name" value="HATPase_dom"/>
</dbReference>
<evidence type="ECO:0000259" key="2">
    <source>
        <dbReference type="Pfam" id="PF13581"/>
    </source>
</evidence>
<protein>
    <submittedName>
        <fullName evidence="3">Anti-sigma regulatory factor (Ser/Thr protein kinase)</fullName>
    </submittedName>
</protein>
<sequence>MPDEEDGCLSGEEVGRLDLRADARAPRLVRRWLRSFVDDAGTLELLASEVVTNSVLHGPDAVISVVLRRSTKTIRFECTDQGQGTPTGRNAAETDEDGRGLLLLSALARTWSAETTMTGTTVWFELAPS</sequence>
<dbReference type="PANTHER" id="PTHR35526:SF3">
    <property type="entry name" value="ANTI-SIGMA-F FACTOR RSBW"/>
    <property type="match status" value="1"/>
</dbReference>
<dbReference type="Pfam" id="PF13581">
    <property type="entry name" value="HATPase_c_2"/>
    <property type="match status" value="1"/>
</dbReference>
<keyword evidence="1" id="KW-0723">Serine/threonine-protein kinase</keyword>
<dbReference type="PANTHER" id="PTHR35526">
    <property type="entry name" value="ANTI-SIGMA-F FACTOR RSBW-RELATED"/>
    <property type="match status" value="1"/>
</dbReference>
<dbReference type="GO" id="GO:0004674">
    <property type="term" value="F:protein serine/threonine kinase activity"/>
    <property type="evidence" value="ECO:0007669"/>
    <property type="project" value="UniProtKB-KW"/>
</dbReference>
<comment type="caution">
    <text evidence="3">The sequence shown here is derived from an EMBL/GenBank/DDBJ whole genome shotgun (WGS) entry which is preliminary data.</text>
</comment>
<dbReference type="Proteomes" id="UP000272400">
    <property type="component" value="Unassembled WGS sequence"/>
</dbReference>
<dbReference type="Gene3D" id="3.30.565.10">
    <property type="entry name" value="Histidine kinase-like ATPase, C-terminal domain"/>
    <property type="match status" value="1"/>
</dbReference>
<name>A0A3N1D1N9_9ACTN</name>
<proteinExistence type="predicted"/>
<reference evidence="3 4" key="1">
    <citation type="submission" date="2018-11" db="EMBL/GenBank/DDBJ databases">
        <title>Sequencing the genomes of 1000 actinobacteria strains.</title>
        <authorList>
            <person name="Klenk H.-P."/>
        </authorList>
    </citation>
    <scope>NUCLEOTIDE SEQUENCE [LARGE SCALE GENOMIC DNA]</scope>
    <source>
        <strain evidence="3 4">DSM 44254</strain>
    </source>
</reference>
<dbReference type="CDD" id="cd16936">
    <property type="entry name" value="HATPase_RsbW-like"/>
    <property type="match status" value="1"/>
</dbReference>
<keyword evidence="4" id="KW-1185">Reference proteome</keyword>
<dbReference type="InterPro" id="IPR036890">
    <property type="entry name" value="HATPase_C_sf"/>
</dbReference>
<evidence type="ECO:0000256" key="1">
    <source>
        <dbReference type="ARBA" id="ARBA00022527"/>
    </source>
</evidence>
<evidence type="ECO:0000313" key="4">
    <source>
        <dbReference type="Proteomes" id="UP000272400"/>
    </source>
</evidence>
<feature type="domain" description="Histidine kinase/HSP90-like ATPase" evidence="2">
    <location>
        <begin position="24"/>
        <end position="124"/>
    </location>
</feature>
<accession>A0A3N1D1N9</accession>
<dbReference type="AlphaFoldDB" id="A0A3N1D1N9"/>
<evidence type="ECO:0000313" key="3">
    <source>
        <dbReference type="EMBL" id="ROO87444.1"/>
    </source>
</evidence>
<keyword evidence="1" id="KW-0808">Transferase</keyword>
<keyword evidence="1" id="KW-0418">Kinase</keyword>
<organism evidence="3 4">
    <name type="scientific">Actinocorallia herbida</name>
    <dbReference type="NCBI Taxonomy" id="58109"/>
    <lineage>
        <taxon>Bacteria</taxon>
        <taxon>Bacillati</taxon>
        <taxon>Actinomycetota</taxon>
        <taxon>Actinomycetes</taxon>
        <taxon>Streptosporangiales</taxon>
        <taxon>Thermomonosporaceae</taxon>
        <taxon>Actinocorallia</taxon>
    </lineage>
</organism>
<dbReference type="EMBL" id="RJKE01000001">
    <property type="protein sequence ID" value="ROO87444.1"/>
    <property type="molecule type" value="Genomic_DNA"/>
</dbReference>